<evidence type="ECO:0000313" key="8">
    <source>
        <dbReference type="EMBL" id="GMR31566.1"/>
    </source>
</evidence>
<dbReference type="FunFam" id="3.40.50.300:FF:000446">
    <property type="entry name" value="ATP-dependent RNA helicase SUPV3L1, mitochondrial"/>
    <property type="match status" value="1"/>
</dbReference>
<dbReference type="GO" id="GO:0045025">
    <property type="term" value="C:mitochondrial degradosome"/>
    <property type="evidence" value="ECO:0007669"/>
    <property type="project" value="TreeGrafter"/>
</dbReference>
<evidence type="ECO:0000256" key="4">
    <source>
        <dbReference type="ARBA" id="ARBA00022840"/>
    </source>
</evidence>
<evidence type="ECO:0000256" key="3">
    <source>
        <dbReference type="ARBA" id="ARBA00022806"/>
    </source>
</evidence>
<dbReference type="FunFam" id="1.20.58.1080:FF:000001">
    <property type="entry name" value="ATP-dependent RNA helicase SUPV3L1, mitochondrial"/>
    <property type="match status" value="1"/>
</dbReference>
<evidence type="ECO:0000313" key="9">
    <source>
        <dbReference type="Proteomes" id="UP001328107"/>
    </source>
</evidence>
<feature type="domain" description="Helicase C-terminal" evidence="7">
    <location>
        <begin position="26"/>
        <end position="189"/>
    </location>
</feature>
<reference evidence="9" key="1">
    <citation type="submission" date="2022-10" db="EMBL/GenBank/DDBJ databases">
        <title>Genome assembly of Pristionchus species.</title>
        <authorList>
            <person name="Yoshida K."/>
            <person name="Sommer R.J."/>
        </authorList>
    </citation>
    <scope>NUCLEOTIDE SEQUENCE [LARGE SCALE GENOMIC DNA]</scope>
    <source>
        <strain evidence="9">RS5460</strain>
    </source>
</reference>
<dbReference type="GO" id="GO:0005524">
    <property type="term" value="F:ATP binding"/>
    <property type="evidence" value="ECO:0007669"/>
    <property type="project" value="UniProtKB-KW"/>
</dbReference>
<dbReference type="Gene3D" id="1.20.58.1080">
    <property type="match status" value="1"/>
</dbReference>
<keyword evidence="3" id="KW-0347">Helicase</keyword>
<feature type="region of interest" description="Disordered" evidence="6">
    <location>
        <begin position="338"/>
        <end position="362"/>
    </location>
</feature>
<dbReference type="GO" id="GO:0003724">
    <property type="term" value="F:RNA helicase activity"/>
    <property type="evidence" value="ECO:0007669"/>
    <property type="project" value="UniProtKB-EC"/>
</dbReference>
<feature type="non-terminal residue" evidence="8">
    <location>
        <position position="362"/>
    </location>
</feature>
<comment type="catalytic activity">
    <reaction evidence="5">
        <text>ATP + H2O = ADP + phosphate + H(+)</text>
        <dbReference type="Rhea" id="RHEA:13065"/>
        <dbReference type="ChEBI" id="CHEBI:15377"/>
        <dbReference type="ChEBI" id="CHEBI:15378"/>
        <dbReference type="ChEBI" id="CHEBI:30616"/>
        <dbReference type="ChEBI" id="CHEBI:43474"/>
        <dbReference type="ChEBI" id="CHEBI:456216"/>
        <dbReference type="EC" id="3.6.4.13"/>
    </reaction>
</comment>
<evidence type="ECO:0000256" key="2">
    <source>
        <dbReference type="ARBA" id="ARBA00022801"/>
    </source>
</evidence>
<gene>
    <name evidence="8" type="ORF">PMAYCL1PPCAC_01761</name>
</gene>
<dbReference type="InterPro" id="IPR027417">
    <property type="entry name" value="P-loop_NTPase"/>
</dbReference>
<dbReference type="InterPro" id="IPR022192">
    <property type="entry name" value="SUV3_C"/>
</dbReference>
<dbReference type="AlphaFoldDB" id="A0AAN5C7R1"/>
<dbReference type="Pfam" id="PF12513">
    <property type="entry name" value="SUV3_C"/>
    <property type="match status" value="1"/>
</dbReference>
<dbReference type="Pfam" id="PF00271">
    <property type="entry name" value="Helicase_C"/>
    <property type="match status" value="1"/>
</dbReference>
<dbReference type="PANTHER" id="PTHR12131">
    <property type="entry name" value="ATP-DEPENDENT RNA AND DNA HELICASE"/>
    <property type="match status" value="1"/>
</dbReference>
<protein>
    <recommendedName>
        <fullName evidence="7">Helicase C-terminal domain-containing protein</fullName>
    </recommendedName>
</protein>
<name>A0AAN5C7R1_9BILA</name>
<dbReference type="InterPro" id="IPR001650">
    <property type="entry name" value="Helicase_C-like"/>
</dbReference>
<organism evidence="8 9">
    <name type="scientific">Pristionchus mayeri</name>
    <dbReference type="NCBI Taxonomy" id="1317129"/>
    <lineage>
        <taxon>Eukaryota</taxon>
        <taxon>Metazoa</taxon>
        <taxon>Ecdysozoa</taxon>
        <taxon>Nematoda</taxon>
        <taxon>Chromadorea</taxon>
        <taxon>Rhabditida</taxon>
        <taxon>Rhabditina</taxon>
        <taxon>Diplogasteromorpha</taxon>
        <taxon>Diplogasteroidea</taxon>
        <taxon>Neodiplogasteridae</taxon>
        <taxon>Pristionchus</taxon>
    </lineage>
</organism>
<dbReference type="GO" id="GO:0016787">
    <property type="term" value="F:hydrolase activity"/>
    <property type="evidence" value="ECO:0007669"/>
    <property type="project" value="UniProtKB-KW"/>
</dbReference>
<keyword evidence="9" id="KW-1185">Reference proteome</keyword>
<dbReference type="InterPro" id="IPR050699">
    <property type="entry name" value="RNA-DNA_Helicase"/>
</dbReference>
<keyword evidence="2" id="KW-0378">Hydrolase</keyword>
<dbReference type="InterPro" id="IPR041082">
    <property type="entry name" value="Suv3_C_1"/>
</dbReference>
<dbReference type="PANTHER" id="PTHR12131:SF1">
    <property type="entry name" value="ATP-DEPENDENT RNA HELICASE SUPV3L1, MITOCHONDRIAL-RELATED"/>
    <property type="match status" value="1"/>
</dbReference>
<dbReference type="EMBL" id="BTRK01000001">
    <property type="protein sequence ID" value="GMR31566.1"/>
    <property type="molecule type" value="Genomic_DNA"/>
</dbReference>
<evidence type="ECO:0000259" key="7">
    <source>
        <dbReference type="PROSITE" id="PS51194"/>
    </source>
</evidence>
<dbReference type="SUPFAM" id="SSF52540">
    <property type="entry name" value="P-loop containing nucleoside triphosphate hydrolases"/>
    <property type="match status" value="1"/>
</dbReference>
<evidence type="ECO:0000256" key="5">
    <source>
        <dbReference type="ARBA" id="ARBA00047984"/>
    </source>
</evidence>
<comment type="caution">
    <text evidence="8">The sequence shown here is derived from an EMBL/GenBank/DDBJ whole genome shotgun (WGS) entry which is preliminary data.</text>
</comment>
<dbReference type="SMART" id="SM00490">
    <property type="entry name" value="HELICc"/>
    <property type="match status" value="1"/>
</dbReference>
<dbReference type="Gene3D" id="3.40.50.300">
    <property type="entry name" value="P-loop containing nucleotide triphosphate hydrolases"/>
    <property type="match status" value="1"/>
</dbReference>
<feature type="non-terminal residue" evidence="8">
    <location>
        <position position="1"/>
    </location>
</feature>
<accession>A0AAN5C7R1</accession>
<evidence type="ECO:0000256" key="6">
    <source>
        <dbReference type="SAM" id="MobiDB-lite"/>
    </source>
</evidence>
<keyword evidence="4" id="KW-0067">ATP-binding</keyword>
<dbReference type="Pfam" id="PF18147">
    <property type="entry name" value="Suv3_C_1"/>
    <property type="match status" value="1"/>
</dbReference>
<dbReference type="GO" id="GO:0000965">
    <property type="term" value="P:mitochondrial RNA 3'-end processing"/>
    <property type="evidence" value="ECO:0007669"/>
    <property type="project" value="TreeGrafter"/>
</dbReference>
<keyword evidence="1" id="KW-0547">Nucleotide-binding</keyword>
<evidence type="ECO:0000256" key="1">
    <source>
        <dbReference type="ARBA" id="ARBA00022741"/>
    </source>
</evidence>
<dbReference type="PROSITE" id="PS51194">
    <property type="entry name" value="HELICASE_CTER"/>
    <property type="match status" value="1"/>
</dbReference>
<dbReference type="Proteomes" id="UP001328107">
    <property type="component" value="Unassembled WGS sequence"/>
</dbReference>
<dbReference type="CDD" id="cd18805">
    <property type="entry name" value="SF2_C_suv3"/>
    <property type="match status" value="1"/>
</dbReference>
<proteinExistence type="predicted"/>
<sequence length="362" mass="40235">LLEPIGETVKVVTYERKTPLVVAKQALGNMFTKVQPADCIVCFSKKEIFAITRQLQKRGINPAVIYGSLPPGAKLAQAAKFNDPNDPCNVLVATDAIGMGLNLNIRRIIFRTITRSGKLVPNYAALQIAGRAGRYGTKHEQGVVTTVKPGDLSLLETILAKPVEPIKAVGIAPNFEQIEEFSFHLREPSFLSLLDMFDSICSVSDHFFLCTIPKLKEMATAINDIPLTLKVRHTLCTSPITLKQNKFLVEAFVNIARRFSSGQPLTADWLFEMVGWNPRSVNSLEDLAHLENVYPVLETYLWLSLRYPDMLPDEEIVRDGSIEIDNLIREGMDNVSKLLPDVKQGSSKKRSKRKAETARGSG</sequence>